<evidence type="ECO:0000313" key="2">
    <source>
        <dbReference type="WBParaSite" id="SCUD_0000510701-mRNA-1"/>
    </source>
</evidence>
<protein>
    <submittedName>
        <fullName evidence="2">Uncharacterized protein</fullName>
    </submittedName>
</protein>
<sequence>MLFKLPDELFPILIYLNIVVLFIYNAFNRDDNKNNFISH</sequence>
<proteinExistence type="predicted"/>
<dbReference type="WBParaSite" id="SCUD_0000510701-mRNA-1">
    <property type="protein sequence ID" value="SCUD_0000510701-mRNA-1"/>
    <property type="gene ID" value="SCUD_0000510701"/>
</dbReference>
<keyword evidence="1" id="KW-1133">Transmembrane helix</keyword>
<organism evidence="2">
    <name type="scientific">Schistosoma curassoni</name>
    <dbReference type="NCBI Taxonomy" id="6186"/>
    <lineage>
        <taxon>Eukaryota</taxon>
        <taxon>Metazoa</taxon>
        <taxon>Spiralia</taxon>
        <taxon>Lophotrochozoa</taxon>
        <taxon>Platyhelminthes</taxon>
        <taxon>Trematoda</taxon>
        <taxon>Digenea</taxon>
        <taxon>Strigeidida</taxon>
        <taxon>Schistosomatoidea</taxon>
        <taxon>Schistosomatidae</taxon>
        <taxon>Schistosoma</taxon>
    </lineage>
</organism>
<keyword evidence="1" id="KW-0812">Transmembrane</keyword>
<name>A0A183JQW8_9TREM</name>
<dbReference type="AlphaFoldDB" id="A0A183JQW8"/>
<accession>A0A183JQW8</accession>
<evidence type="ECO:0000256" key="1">
    <source>
        <dbReference type="SAM" id="Phobius"/>
    </source>
</evidence>
<feature type="transmembrane region" description="Helical" evidence="1">
    <location>
        <begin position="12"/>
        <end position="27"/>
    </location>
</feature>
<reference evidence="2" key="1">
    <citation type="submission" date="2016-06" db="UniProtKB">
        <authorList>
            <consortium name="WormBaseParasite"/>
        </authorList>
    </citation>
    <scope>IDENTIFICATION</scope>
</reference>
<keyword evidence="1" id="KW-0472">Membrane</keyword>